<reference evidence="2 3" key="1">
    <citation type="journal article" date="2012" name="Proc. Natl. Acad. Sci. U.S.A.">
        <title>Comparative genomics of Ceriporiopsis subvermispora and Phanerochaete chrysosporium provide insight into selective ligninolysis.</title>
        <authorList>
            <person name="Fernandez-Fueyo E."/>
            <person name="Ruiz-Duenas F.J."/>
            <person name="Ferreira P."/>
            <person name="Floudas D."/>
            <person name="Hibbett D.S."/>
            <person name="Canessa P."/>
            <person name="Larrondo L.F."/>
            <person name="James T.Y."/>
            <person name="Seelenfreund D."/>
            <person name="Lobos S."/>
            <person name="Polanco R."/>
            <person name="Tello M."/>
            <person name="Honda Y."/>
            <person name="Watanabe T."/>
            <person name="Watanabe T."/>
            <person name="Ryu J.S."/>
            <person name="Kubicek C.P."/>
            <person name="Schmoll M."/>
            <person name="Gaskell J."/>
            <person name="Hammel K.E."/>
            <person name="St John F.J."/>
            <person name="Vanden Wymelenberg A."/>
            <person name="Sabat G."/>
            <person name="Splinter BonDurant S."/>
            <person name="Syed K."/>
            <person name="Yadav J.S."/>
            <person name="Doddapaneni H."/>
            <person name="Subramanian V."/>
            <person name="Lavin J.L."/>
            <person name="Oguiza J.A."/>
            <person name="Perez G."/>
            <person name="Pisabarro A.G."/>
            <person name="Ramirez L."/>
            <person name="Santoyo F."/>
            <person name="Master E."/>
            <person name="Coutinho P.M."/>
            <person name="Henrissat B."/>
            <person name="Lombard V."/>
            <person name="Magnuson J.K."/>
            <person name="Kuees U."/>
            <person name="Hori C."/>
            <person name="Igarashi K."/>
            <person name="Samejima M."/>
            <person name="Held B.W."/>
            <person name="Barry K.W."/>
            <person name="LaButti K.M."/>
            <person name="Lapidus A."/>
            <person name="Lindquist E.A."/>
            <person name="Lucas S.M."/>
            <person name="Riley R."/>
            <person name="Salamov A.A."/>
            <person name="Hoffmeister D."/>
            <person name="Schwenk D."/>
            <person name="Hadar Y."/>
            <person name="Yarden O."/>
            <person name="de Vries R.P."/>
            <person name="Wiebenga A."/>
            <person name="Stenlid J."/>
            <person name="Eastwood D."/>
            <person name="Grigoriev I.V."/>
            <person name="Berka R.M."/>
            <person name="Blanchette R.A."/>
            <person name="Kersten P."/>
            <person name="Martinez A.T."/>
            <person name="Vicuna R."/>
            <person name="Cullen D."/>
        </authorList>
    </citation>
    <scope>NUCLEOTIDE SEQUENCE [LARGE SCALE GENOMIC DNA]</scope>
    <source>
        <strain evidence="2 3">B</strain>
    </source>
</reference>
<organism evidence="2 3">
    <name type="scientific">Ceriporiopsis subvermispora (strain B)</name>
    <name type="common">White-rot fungus</name>
    <name type="synonym">Gelatoporia subvermispora</name>
    <dbReference type="NCBI Taxonomy" id="914234"/>
    <lineage>
        <taxon>Eukaryota</taxon>
        <taxon>Fungi</taxon>
        <taxon>Dikarya</taxon>
        <taxon>Basidiomycota</taxon>
        <taxon>Agaricomycotina</taxon>
        <taxon>Agaricomycetes</taxon>
        <taxon>Polyporales</taxon>
        <taxon>Gelatoporiaceae</taxon>
        <taxon>Gelatoporia</taxon>
    </lineage>
</organism>
<accession>M2PS36</accession>
<dbReference type="AlphaFoldDB" id="M2PS36"/>
<gene>
    <name evidence="2" type="ORF">CERSUDRAFT_93459</name>
</gene>
<dbReference type="EMBL" id="KB445794">
    <property type="protein sequence ID" value="EMD39429.1"/>
    <property type="molecule type" value="Genomic_DNA"/>
</dbReference>
<evidence type="ECO:0000313" key="2">
    <source>
        <dbReference type="EMBL" id="EMD39429.1"/>
    </source>
</evidence>
<evidence type="ECO:0000313" key="3">
    <source>
        <dbReference type="Proteomes" id="UP000016930"/>
    </source>
</evidence>
<dbReference type="OrthoDB" id="428577at2759"/>
<name>M2PS36_CERS8</name>
<evidence type="ECO:0000256" key="1">
    <source>
        <dbReference type="SAM" id="MobiDB-lite"/>
    </source>
</evidence>
<feature type="region of interest" description="Disordered" evidence="1">
    <location>
        <begin position="257"/>
        <end position="279"/>
    </location>
</feature>
<protein>
    <submittedName>
        <fullName evidence="2">Uncharacterized protein</fullName>
    </submittedName>
</protein>
<dbReference type="Proteomes" id="UP000016930">
    <property type="component" value="Unassembled WGS sequence"/>
</dbReference>
<dbReference type="STRING" id="914234.M2PS36"/>
<sequence>MHSQPDRSSVTTTYGTALNVSARCVDVNVRIDSPNWEDRIVLKDMPVPLNYHDVSDSGPGMDDDREEIGEATIDPDGCSVNVGSVGISFRRTVRVPDMGAFTIYNSANYLSRLPLQIVEKGGAFIRELEVEDTWTEPAPRARFSVGHRYECVPWLPFRRLGHLRLGTGELRTAPFPERNGIDTLRSHLRDVVAIDQHWDMLSVNGMLVEDGKRLSNHIIVPGSILELPVAHDRVGAPAPYRPPPPLQPAAPPFLIATPPPTASPKAAPAGPVTPPSHSRDRLARAMFGSPVRQSNNATGFGASGSLLPESTGWRPRSRAQVRLQPAQLQIQAVSGLAAGGTIAQKVVRGTISPIAYDLSRGVRLHVAIVNVPQFPLITGLPVPASPVSSQTYLAMNLPWFELWEEHVPVAGNALPGSGNLLGDVKSVAEMDRKGRRAGGEGDSAAGVRILCI</sequence>
<dbReference type="HOGENOM" id="CLU_027438_2_0_1"/>
<proteinExistence type="predicted"/>
<keyword evidence="3" id="KW-1185">Reference proteome</keyword>